<evidence type="ECO:0000313" key="1">
    <source>
        <dbReference type="EMBL" id="SVA90421.1"/>
    </source>
</evidence>
<reference evidence="1" key="1">
    <citation type="submission" date="2018-05" db="EMBL/GenBank/DDBJ databases">
        <authorList>
            <person name="Lanie J.A."/>
            <person name="Ng W.-L."/>
            <person name="Kazmierczak K.M."/>
            <person name="Andrzejewski T.M."/>
            <person name="Davidsen T.M."/>
            <person name="Wayne K.J."/>
            <person name="Tettelin H."/>
            <person name="Glass J.I."/>
            <person name="Rusch D."/>
            <person name="Podicherti R."/>
            <person name="Tsui H.-C.T."/>
            <person name="Winkler M.E."/>
        </authorList>
    </citation>
    <scope>NUCLEOTIDE SEQUENCE</scope>
</reference>
<organism evidence="1">
    <name type="scientific">marine metagenome</name>
    <dbReference type="NCBI Taxonomy" id="408172"/>
    <lineage>
        <taxon>unclassified sequences</taxon>
        <taxon>metagenomes</taxon>
        <taxon>ecological metagenomes</taxon>
    </lineage>
</organism>
<gene>
    <name evidence="1" type="ORF">METZ01_LOCUS143275</name>
</gene>
<protein>
    <submittedName>
        <fullName evidence="1">Uncharacterized protein</fullName>
    </submittedName>
</protein>
<dbReference type="EMBL" id="UINC01021898">
    <property type="protein sequence ID" value="SVA90421.1"/>
    <property type="molecule type" value="Genomic_DNA"/>
</dbReference>
<dbReference type="AlphaFoldDB" id="A0A381ZN97"/>
<accession>A0A381ZN97</accession>
<name>A0A381ZN97_9ZZZZ</name>
<sequence>MNTIQFQYRKTPEQITDREAIILSPASNNYLTLDITELDKAEKVKLEAGLVELQKGVDEAFTTRTKWIRDNGFETCYRNFAKDKMSQVIAGLTNLK</sequence>
<proteinExistence type="predicted"/>